<evidence type="ECO:0008006" key="4">
    <source>
        <dbReference type="Google" id="ProtNLM"/>
    </source>
</evidence>
<feature type="transmembrane region" description="Helical" evidence="1">
    <location>
        <begin position="247"/>
        <end position="267"/>
    </location>
</feature>
<gene>
    <name evidence="2" type="ORF">EUA93_14855</name>
</gene>
<keyword evidence="3" id="KW-1185">Reference proteome</keyword>
<sequence>MTSLLTGARQWAWSASACVAGVALLAAFVSIGGDWDWLVAFGDIIRRTGAVPESVPYAAVDTSGWHNVPVLAELVASLLHSAGARVPVLAHLVAVAVALATLAAAARARGASDPVVAGAVGSLVMGSLATLGIVRAQTLSLVPFALLLALVVRQHRRPDRGIWWAVPLVAVWGNLHGAALLGTCVLGAYLVVDRLRLRPAETVAVGIASLAALCATPQGWHTPRYYAQVFDNVAAERAEGLWARPSLSAPFDVLMLVVAALLLVLFVRARRPLWEYVAVAGLCLATASAARHGVWLLFLLVALAPAPRDPSDRAERPDGSDQRPAPTRVGMVLAVAASLAVALPLAASRGSSVLVAGPDVVDRVADLARSSGDDVVVLAPVPLSESLAVAGVRLWASNPLDAFSHADQAAYLDFLGGQDGMLRAVEQSDLVVTREGTRAEDVVAGIDGLQVVECPDGWTCRIRTP</sequence>
<feature type="transmembrane region" description="Helical" evidence="1">
    <location>
        <begin position="88"/>
        <end position="108"/>
    </location>
</feature>
<evidence type="ECO:0000256" key="1">
    <source>
        <dbReference type="SAM" id="Phobius"/>
    </source>
</evidence>
<name>A0A4Q2S1X7_9ACTN</name>
<evidence type="ECO:0000313" key="2">
    <source>
        <dbReference type="EMBL" id="RYB95508.1"/>
    </source>
</evidence>
<feature type="transmembrane region" description="Helical" evidence="1">
    <location>
        <begin position="12"/>
        <end position="31"/>
    </location>
</feature>
<organism evidence="2 3">
    <name type="scientific">Nocardioides oleivorans</name>
    <dbReference type="NCBI Taxonomy" id="273676"/>
    <lineage>
        <taxon>Bacteria</taxon>
        <taxon>Bacillati</taxon>
        <taxon>Actinomycetota</taxon>
        <taxon>Actinomycetes</taxon>
        <taxon>Propionibacteriales</taxon>
        <taxon>Nocardioidaceae</taxon>
        <taxon>Nocardioides</taxon>
    </lineage>
</organism>
<proteinExistence type="predicted"/>
<evidence type="ECO:0000313" key="3">
    <source>
        <dbReference type="Proteomes" id="UP000294071"/>
    </source>
</evidence>
<dbReference type="AlphaFoldDB" id="A0A4Q2S1X7"/>
<feature type="transmembrane region" description="Helical" evidence="1">
    <location>
        <begin position="120"/>
        <end position="150"/>
    </location>
</feature>
<feature type="transmembrane region" description="Helical" evidence="1">
    <location>
        <begin position="203"/>
        <end position="220"/>
    </location>
</feature>
<dbReference type="OrthoDB" id="9786218at2"/>
<keyword evidence="1" id="KW-1133">Transmembrane helix</keyword>
<comment type="caution">
    <text evidence="2">The sequence shown here is derived from an EMBL/GenBank/DDBJ whole genome shotgun (WGS) entry which is preliminary data.</text>
</comment>
<keyword evidence="1" id="KW-0472">Membrane</keyword>
<feature type="transmembrane region" description="Helical" evidence="1">
    <location>
        <begin position="162"/>
        <end position="191"/>
    </location>
</feature>
<dbReference type="RefSeq" id="WP_129400840.1">
    <property type="nucleotide sequence ID" value="NZ_SDWT01000001.1"/>
</dbReference>
<feature type="transmembrane region" description="Helical" evidence="1">
    <location>
        <begin position="279"/>
        <end position="305"/>
    </location>
</feature>
<reference evidence="2 3" key="1">
    <citation type="submission" date="2019-01" db="EMBL/GenBank/DDBJ databases">
        <title>Novel species of Nocardioides.</title>
        <authorList>
            <person name="Liu Q."/>
            <person name="Xin Y.-H."/>
        </authorList>
    </citation>
    <scope>NUCLEOTIDE SEQUENCE [LARGE SCALE GENOMIC DNA]</scope>
    <source>
        <strain evidence="2 3">CGMCC 4.6882</strain>
    </source>
</reference>
<dbReference type="EMBL" id="SDWT01000001">
    <property type="protein sequence ID" value="RYB95508.1"/>
    <property type="molecule type" value="Genomic_DNA"/>
</dbReference>
<accession>A0A4Q2S1X7</accession>
<protein>
    <recommendedName>
        <fullName evidence="4">Glycosyltransferase RgtA/B/C/D-like domain-containing protein</fullName>
    </recommendedName>
</protein>
<keyword evidence="1" id="KW-0812">Transmembrane</keyword>
<dbReference type="Proteomes" id="UP000294071">
    <property type="component" value="Unassembled WGS sequence"/>
</dbReference>